<dbReference type="AlphaFoldDB" id="A0A1Q5TL97"/>
<proteinExistence type="predicted"/>
<evidence type="ECO:0000313" key="2">
    <source>
        <dbReference type="Proteomes" id="UP000186955"/>
    </source>
</evidence>
<organism evidence="1 2">
    <name type="scientific">Penicillium subrubescens</name>
    <dbReference type="NCBI Taxonomy" id="1316194"/>
    <lineage>
        <taxon>Eukaryota</taxon>
        <taxon>Fungi</taxon>
        <taxon>Dikarya</taxon>
        <taxon>Ascomycota</taxon>
        <taxon>Pezizomycotina</taxon>
        <taxon>Eurotiomycetes</taxon>
        <taxon>Eurotiomycetidae</taxon>
        <taxon>Eurotiales</taxon>
        <taxon>Aspergillaceae</taxon>
        <taxon>Penicillium</taxon>
    </lineage>
</organism>
<protein>
    <submittedName>
        <fullName evidence="1">Uncharacterized protein</fullName>
    </submittedName>
</protein>
<name>A0A1Q5TL97_9EURO</name>
<dbReference type="Proteomes" id="UP000186955">
    <property type="component" value="Unassembled WGS sequence"/>
</dbReference>
<gene>
    <name evidence="1" type="ORF">PENSUB_7548</name>
</gene>
<comment type="caution">
    <text evidence="1">The sequence shown here is derived from an EMBL/GenBank/DDBJ whole genome shotgun (WGS) entry which is preliminary data.</text>
</comment>
<evidence type="ECO:0000313" key="1">
    <source>
        <dbReference type="EMBL" id="OKP00967.1"/>
    </source>
</evidence>
<accession>A0A1Q5TL97</accession>
<reference evidence="1 2" key="1">
    <citation type="submission" date="2016-10" db="EMBL/GenBank/DDBJ databases">
        <title>Genome sequence of the ascomycete fungus Penicillium subrubescens.</title>
        <authorList>
            <person name="De Vries R.P."/>
            <person name="Peng M."/>
            <person name="Dilokpimol A."/>
            <person name="Hilden K."/>
            <person name="Makela M.R."/>
            <person name="Grigoriev I."/>
            <person name="Riley R."/>
            <person name="Granchi Z."/>
        </authorList>
    </citation>
    <scope>NUCLEOTIDE SEQUENCE [LARGE SCALE GENOMIC DNA]</scope>
    <source>
        <strain evidence="1 2">CBS 132785</strain>
    </source>
</reference>
<sequence>MNYEYWDNRPAERGGQTTRKFDHLGGSCRDNKLGLVAYLDPSKGAEIETITFCPDALKGFTGESLKSVRGKTYGKVDTPYSQGINGAAYGWECVTKINESEDAEAENNGDSFAFYVTGVRPFVPPSL</sequence>
<dbReference type="EMBL" id="MNBE01000642">
    <property type="protein sequence ID" value="OKP00967.1"/>
    <property type="molecule type" value="Genomic_DNA"/>
</dbReference>
<keyword evidence="2" id="KW-1185">Reference proteome</keyword>